<keyword evidence="4" id="KW-1185">Reference proteome</keyword>
<feature type="domain" description="Thoeris anti-defense 2-like" evidence="2">
    <location>
        <begin position="8"/>
        <end position="92"/>
    </location>
</feature>
<dbReference type="Pfam" id="PF11195">
    <property type="entry name" value="Tad2-like"/>
    <property type="match status" value="1"/>
</dbReference>
<proteinExistence type="predicted"/>
<dbReference type="InterPro" id="IPR025915">
    <property type="entry name" value="Phage_gp49_66"/>
</dbReference>
<reference evidence="4" key="1">
    <citation type="journal article" date="2019" name="Int. J. Syst. Evol. Microbiol.">
        <title>The Global Catalogue of Microorganisms (GCM) 10K type strain sequencing project: providing services to taxonomists for standard genome sequencing and annotation.</title>
        <authorList>
            <consortium name="The Broad Institute Genomics Platform"/>
            <consortium name="The Broad Institute Genome Sequencing Center for Infectious Disease"/>
            <person name="Wu L."/>
            <person name="Ma J."/>
        </authorList>
    </citation>
    <scope>NUCLEOTIDE SEQUENCE [LARGE SCALE GENOMIC DNA]</scope>
    <source>
        <strain evidence="4">CCUG 62793</strain>
    </source>
</reference>
<dbReference type="InterPro" id="IPR021361">
    <property type="entry name" value="Tad2-like_dom"/>
</dbReference>
<dbReference type="RefSeq" id="WP_374623534.1">
    <property type="nucleotide sequence ID" value="NZ_JBHSIH010000001.1"/>
</dbReference>
<evidence type="ECO:0000313" key="4">
    <source>
        <dbReference type="Proteomes" id="UP001597287"/>
    </source>
</evidence>
<evidence type="ECO:0000259" key="2">
    <source>
        <dbReference type="Pfam" id="PF11195"/>
    </source>
</evidence>
<sequence>MTADTRLNFGDAIQLLKEGARLARTGWNGRGMFIYLVPAASYPVQTGAAKAHFGAGAMVPYNAYLAIKNVDETVSTWVPSVSDCLAEDWVIVGDVGAAIESKTYPDGTMATGPGPLPEASPAEQSIEDEIQAKGKTAARVTPDDIQREIVGEHYFTAEQGARHPDAKNPLDFGDIPENLGLLTFCVLRLRNGFTVTGESACASPENFDAAIGRRIARENAVQKIWPLLGFRLRDKLAAGA</sequence>
<dbReference type="EMBL" id="JBHUIG010000028">
    <property type="protein sequence ID" value="MFD2321496.1"/>
    <property type="molecule type" value="Genomic_DNA"/>
</dbReference>
<dbReference type="Pfam" id="PF13876">
    <property type="entry name" value="Phage_gp49_66"/>
    <property type="match status" value="1"/>
</dbReference>
<evidence type="ECO:0000256" key="1">
    <source>
        <dbReference type="SAM" id="MobiDB-lite"/>
    </source>
</evidence>
<organism evidence="3 4">
    <name type="scientific">Delftia deserti</name>
    <dbReference type="NCBI Taxonomy" id="1651218"/>
    <lineage>
        <taxon>Bacteria</taxon>
        <taxon>Pseudomonadati</taxon>
        <taxon>Pseudomonadota</taxon>
        <taxon>Betaproteobacteria</taxon>
        <taxon>Burkholderiales</taxon>
        <taxon>Comamonadaceae</taxon>
        <taxon>Delftia</taxon>
    </lineage>
</organism>
<gene>
    <name evidence="3" type="ORF">ACFSPV_22630</name>
</gene>
<dbReference type="Proteomes" id="UP001597287">
    <property type="component" value="Unassembled WGS sequence"/>
</dbReference>
<protein>
    <submittedName>
        <fullName evidence="3">Gp49 family protein</fullName>
    </submittedName>
</protein>
<accession>A0ABW5EV52</accession>
<feature type="region of interest" description="Disordered" evidence="1">
    <location>
        <begin position="103"/>
        <end position="122"/>
    </location>
</feature>
<evidence type="ECO:0000313" key="3">
    <source>
        <dbReference type="EMBL" id="MFD2321496.1"/>
    </source>
</evidence>
<comment type="caution">
    <text evidence="3">The sequence shown here is derived from an EMBL/GenBank/DDBJ whole genome shotgun (WGS) entry which is preliminary data.</text>
</comment>
<name>A0ABW5EV52_9BURK</name>